<keyword evidence="2" id="KW-0012">Acyltransferase</keyword>
<dbReference type="Proteomes" id="UP001555786">
    <property type="component" value="Unassembled WGS sequence"/>
</dbReference>
<evidence type="ECO:0000259" key="3">
    <source>
        <dbReference type="PROSITE" id="PS51186"/>
    </source>
</evidence>
<dbReference type="PANTHER" id="PTHR43800:SF1">
    <property type="entry name" value="PEPTIDYL-LYSINE N-ACETYLTRANSFERASE YJAB"/>
    <property type="match status" value="1"/>
</dbReference>
<evidence type="ECO:0000313" key="4">
    <source>
        <dbReference type="EMBL" id="MEW9307783.1"/>
    </source>
</evidence>
<dbReference type="PANTHER" id="PTHR43800">
    <property type="entry name" value="PEPTIDYL-LYSINE N-ACETYLTRANSFERASE YJAB"/>
    <property type="match status" value="1"/>
</dbReference>
<comment type="caution">
    <text evidence="4">The sequence shown here is derived from an EMBL/GenBank/DDBJ whole genome shotgun (WGS) entry which is preliminary data.</text>
</comment>
<dbReference type="EMBL" id="JBFNQD010000006">
    <property type="protein sequence ID" value="MEW9307783.1"/>
    <property type="molecule type" value="Genomic_DNA"/>
</dbReference>
<dbReference type="PROSITE" id="PS51186">
    <property type="entry name" value="GNAT"/>
    <property type="match status" value="1"/>
</dbReference>
<accession>A0ABV3PQQ6</accession>
<protein>
    <submittedName>
        <fullName evidence="4">GNAT family N-acetyltransferase</fullName>
    </submittedName>
</protein>
<dbReference type="CDD" id="cd04301">
    <property type="entry name" value="NAT_SF"/>
    <property type="match status" value="1"/>
</dbReference>
<evidence type="ECO:0000256" key="1">
    <source>
        <dbReference type="ARBA" id="ARBA00022679"/>
    </source>
</evidence>
<dbReference type="SUPFAM" id="SSF55729">
    <property type="entry name" value="Acyl-CoA N-acyltransferases (Nat)"/>
    <property type="match status" value="1"/>
</dbReference>
<dbReference type="Gene3D" id="3.40.630.30">
    <property type="match status" value="1"/>
</dbReference>
<dbReference type="InterPro" id="IPR000182">
    <property type="entry name" value="GNAT_dom"/>
</dbReference>
<proteinExistence type="predicted"/>
<dbReference type="RefSeq" id="WP_367625104.1">
    <property type="nucleotide sequence ID" value="NZ_JBFNQD010000006.1"/>
</dbReference>
<gene>
    <name evidence="4" type="ORF">ABXS05_19670</name>
</gene>
<dbReference type="Pfam" id="PF00583">
    <property type="entry name" value="Acetyltransf_1"/>
    <property type="match status" value="1"/>
</dbReference>
<sequence length="207" mass="23048">MASSAPILPAGYSNVPPGMLANVVTCLEMLQKPRPKPAKPLERPLTLERIEKPELSDYRALYRAVGEDWLWFSRLAMPDAELRAILEHPDVEVYVLMAGKRQLGLLELDFRQKGQCELAFFGLVAEAIGQGAGRFLMDQALAKAWARPIERLWVHTCTFDHPGALAFYRRSGFVPFAFEVEVCADPRLSGCLPRQAAAHVPLADFTA</sequence>
<organism evidence="4 5">
    <name type="scientific">Labrys neptuniae</name>
    <dbReference type="NCBI Taxonomy" id="376174"/>
    <lineage>
        <taxon>Bacteria</taxon>
        <taxon>Pseudomonadati</taxon>
        <taxon>Pseudomonadota</taxon>
        <taxon>Alphaproteobacteria</taxon>
        <taxon>Hyphomicrobiales</taxon>
        <taxon>Xanthobacteraceae</taxon>
        <taxon>Labrys</taxon>
    </lineage>
</organism>
<keyword evidence="5" id="KW-1185">Reference proteome</keyword>
<reference evidence="4 5" key="1">
    <citation type="submission" date="2024-07" db="EMBL/GenBank/DDBJ databases">
        <title>Description of Labrys sedimenti sp. nov., isolated from a diclofenac-degrading enrichment culture.</title>
        <authorList>
            <person name="Tancsics A."/>
            <person name="Csepanyi A."/>
        </authorList>
    </citation>
    <scope>NUCLEOTIDE SEQUENCE [LARGE SCALE GENOMIC DNA]</scope>
    <source>
        <strain evidence="4 5">LMG 23578</strain>
    </source>
</reference>
<name>A0ABV3PQQ6_9HYPH</name>
<feature type="domain" description="N-acetyltransferase" evidence="3">
    <location>
        <begin position="48"/>
        <end position="198"/>
    </location>
</feature>
<dbReference type="InterPro" id="IPR016181">
    <property type="entry name" value="Acyl_CoA_acyltransferase"/>
</dbReference>
<evidence type="ECO:0000313" key="5">
    <source>
        <dbReference type="Proteomes" id="UP001555786"/>
    </source>
</evidence>
<evidence type="ECO:0000256" key="2">
    <source>
        <dbReference type="ARBA" id="ARBA00023315"/>
    </source>
</evidence>
<keyword evidence="1" id="KW-0808">Transferase</keyword>